<dbReference type="Pfam" id="PF00780">
    <property type="entry name" value="CNH"/>
    <property type="match status" value="1"/>
</dbReference>
<feature type="compositionally biased region" description="Low complexity" evidence="6">
    <location>
        <begin position="169"/>
        <end position="182"/>
    </location>
</feature>
<proteinExistence type="inferred from homology"/>
<keyword evidence="4" id="KW-0808">Transferase</keyword>
<evidence type="ECO:0000256" key="1">
    <source>
        <dbReference type="ARBA" id="ARBA00008874"/>
    </source>
</evidence>
<feature type="compositionally biased region" description="Low complexity" evidence="6">
    <location>
        <begin position="203"/>
        <end position="229"/>
    </location>
</feature>
<keyword evidence="5 8" id="KW-0418">Kinase</keyword>
<dbReference type="SMART" id="SM00036">
    <property type="entry name" value="CNH"/>
    <property type="match status" value="1"/>
</dbReference>
<feature type="compositionally biased region" description="Basic and acidic residues" evidence="6">
    <location>
        <begin position="246"/>
        <end position="263"/>
    </location>
</feature>
<feature type="compositionally biased region" description="Basic and acidic residues" evidence="6">
    <location>
        <begin position="191"/>
        <end position="200"/>
    </location>
</feature>
<evidence type="ECO:0000256" key="3">
    <source>
        <dbReference type="ARBA" id="ARBA00022527"/>
    </source>
</evidence>
<evidence type="ECO:0000313" key="8">
    <source>
        <dbReference type="EMBL" id="PKU43778.1"/>
    </source>
</evidence>
<feature type="compositionally biased region" description="Polar residues" evidence="6">
    <location>
        <begin position="235"/>
        <end position="245"/>
    </location>
</feature>
<evidence type="ECO:0000256" key="2">
    <source>
        <dbReference type="ARBA" id="ARBA00012513"/>
    </source>
</evidence>
<reference evidence="9" key="1">
    <citation type="submission" date="2017-11" db="EMBL/GenBank/DDBJ databases">
        <authorList>
            <person name="Lima N.C."/>
            <person name="Parody-Merino A.M."/>
            <person name="Battley P.F."/>
            <person name="Fidler A.E."/>
            <person name="Prosdocimi F."/>
        </authorList>
    </citation>
    <scope>NUCLEOTIDE SEQUENCE [LARGE SCALE GENOMIC DNA]</scope>
</reference>
<evidence type="ECO:0000313" key="9">
    <source>
        <dbReference type="Proteomes" id="UP000233556"/>
    </source>
</evidence>
<dbReference type="GO" id="GO:0005829">
    <property type="term" value="C:cytosol"/>
    <property type="evidence" value="ECO:0007669"/>
    <property type="project" value="TreeGrafter"/>
</dbReference>
<dbReference type="AlphaFoldDB" id="A0A2I0UCJ0"/>
<comment type="similarity">
    <text evidence="1">Belongs to the protein kinase superfamily. STE Ser/Thr protein kinase family. STE20 subfamily.</text>
</comment>
<dbReference type="InterPro" id="IPR001180">
    <property type="entry name" value="CNH_dom"/>
</dbReference>
<dbReference type="OrthoDB" id="8957712at2759"/>
<dbReference type="GO" id="GO:0004674">
    <property type="term" value="F:protein serine/threonine kinase activity"/>
    <property type="evidence" value="ECO:0007669"/>
    <property type="project" value="UniProtKB-KW"/>
</dbReference>
<feature type="compositionally biased region" description="Polar residues" evidence="6">
    <location>
        <begin position="444"/>
        <end position="457"/>
    </location>
</feature>
<feature type="domain" description="CNH" evidence="7">
    <location>
        <begin position="468"/>
        <end position="755"/>
    </location>
</feature>
<feature type="compositionally biased region" description="Basic and acidic residues" evidence="6">
    <location>
        <begin position="429"/>
        <end position="439"/>
    </location>
</feature>
<evidence type="ECO:0000256" key="4">
    <source>
        <dbReference type="ARBA" id="ARBA00022679"/>
    </source>
</evidence>
<feature type="compositionally biased region" description="Polar residues" evidence="6">
    <location>
        <begin position="73"/>
        <end position="96"/>
    </location>
</feature>
<protein>
    <recommendedName>
        <fullName evidence="2">non-specific serine/threonine protein kinase</fullName>
        <ecNumber evidence="2">2.7.11.1</ecNumber>
    </recommendedName>
</protein>
<accession>A0A2I0UCJ0</accession>
<dbReference type="PANTHER" id="PTHR47096:SF1">
    <property type="entry name" value="MISSHAPEN LIKE KINASE 1"/>
    <property type="match status" value="1"/>
</dbReference>
<feature type="compositionally biased region" description="Basic and acidic residues" evidence="6">
    <location>
        <begin position="292"/>
        <end position="304"/>
    </location>
</feature>
<feature type="region of interest" description="Disordered" evidence="6">
    <location>
        <begin position="429"/>
        <end position="457"/>
    </location>
</feature>
<sequence length="775" mass="86468">MTSPTVSYLKLNSLRYYQVEERFRKTNQGSPEAQSKQMGKVLEPPVPSRSESFSNGNSEPAQPALQRPMEPQVQWSHLASLKNNVSPVSRSHSFSDPSPKFAHHHLRSQDPYPPSRSEVLNQSSDSKSEVPDPTQKAWARSDSDEVPPRVPVRTTSRSPVLSRRDSPLQGSGQQNNQAGQRNSTSNIEPRLLWERVEKLVPRPGSGSSSGSSNSGSQPGSHPGSQSGSGERFRMRSSSKSEGSPSQRHESAPKKPEEKKEVFRPIKPAVSCIRFPLSPTLFQDLTALAKELRAVEDVRPPHKVTDYSSSSEESGTTDEEDDDMEQEGADESTSGPDDVRAVSTLNLSNGETESVKTMIVHDDVESEPALTPSKEGTLIVRQTQSASNTLQKHKSSSSFTPFIDPRLLQISPSSGTTVTSVVGFSSEAMRSEAIRQDPTRKGSVVNVNPTNTRPQSDTPEIRKYKKRFNSEILCAALWGVNLLVGTESGLMLLDRSGQGKVYPLINRRRFQQMDVLEGLNVLVTISGKKNKLRVYYLSWLRNKILHNDPEVEKKQGWTTVGDLEGCVHYKVVKYERIKFLVIALKSSVEVYAWAPKPYHKFMAFKSFGELVHKPLLVDLTVEEGQRLKVIYGSCAGFHAVDVDSGSVYDIYLPTHIQSSIQPHAIIILPNTDGMELLVCYEDEGVYVNTYGRITKDVVLQWGEMPTSVAYIRSNQIMGWGEKAIEIRSVETGHLDGVFMHKRAQRLKFLCERNDKPYLLAQLRFGELQFSFKKPKS</sequence>
<feature type="region of interest" description="Disordered" evidence="6">
    <location>
        <begin position="292"/>
        <end position="349"/>
    </location>
</feature>
<dbReference type="Proteomes" id="UP000233556">
    <property type="component" value="Unassembled WGS sequence"/>
</dbReference>
<evidence type="ECO:0000256" key="6">
    <source>
        <dbReference type="SAM" id="MobiDB-lite"/>
    </source>
</evidence>
<keyword evidence="3" id="KW-0723">Serine/threonine-protein kinase</keyword>
<feature type="compositionally biased region" description="Polar residues" evidence="6">
    <location>
        <begin position="49"/>
        <end position="60"/>
    </location>
</feature>
<organism evidence="8 9">
    <name type="scientific">Limosa lapponica baueri</name>
    <dbReference type="NCBI Taxonomy" id="1758121"/>
    <lineage>
        <taxon>Eukaryota</taxon>
        <taxon>Metazoa</taxon>
        <taxon>Chordata</taxon>
        <taxon>Craniata</taxon>
        <taxon>Vertebrata</taxon>
        <taxon>Euteleostomi</taxon>
        <taxon>Archelosauria</taxon>
        <taxon>Archosauria</taxon>
        <taxon>Dinosauria</taxon>
        <taxon>Saurischia</taxon>
        <taxon>Theropoda</taxon>
        <taxon>Coelurosauria</taxon>
        <taxon>Aves</taxon>
        <taxon>Neognathae</taxon>
        <taxon>Neoaves</taxon>
        <taxon>Charadriiformes</taxon>
        <taxon>Scolopacidae</taxon>
        <taxon>Limosa</taxon>
    </lineage>
</organism>
<keyword evidence="9" id="KW-1185">Reference proteome</keyword>
<feature type="compositionally biased region" description="Acidic residues" evidence="6">
    <location>
        <begin position="314"/>
        <end position="329"/>
    </location>
</feature>
<feature type="region of interest" description="Disordered" evidence="6">
    <location>
        <begin position="22"/>
        <end position="268"/>
    </location>
</feature>
<name>A0A2I0UCJ0_LIMLA</name>
<dbReference type="EMBL" id="KZ505871">
    <property type="protein sequence ID" value="PKU43778.1"/>
    <property type="molecule type" value="Genomic_DNA"/>
</dbReference>
<reference evidence="9" key="2">
    <citation type="submission" date="2017-12" db="EMBL/GenBank/DDBJ databases">
        <title>Genome sequence of the Bar-tailed Godwit (Limosa lapponica baueri).</title>
        <authorList>
            <person name="Lima N.C.B."/>
            <person name="Parody-Merino A.M."/>
            <person name="Battley P.F."/>
            <person name="Fidler A.E."/>
            <person name="Prosdocimi F."/>
        </authorList>
    </citation>
    <scope>NUCLEOTIDE SEQUENCE [LARGE SCALE GENOMIC DNA]</scope>
</reference>
<gene>
    <name evidence="8" type="ORF">llap_5904</name>
</gene>
<dbReference type="EC" id="2.7.11.1" evidence="2"/>
<evidence type="ECO:0000259" key="7">
    <source>
        <dbReference type="PROSITE" id="PS50219"/>
    </source>
</evidence>
<feature type="compositionally biased region" description="Polar residues" evidence="6">
    <location>
        <begin position="26"/>
        <end position="37"/>
    </location>
</feature>
<dbReference type="InterPro" id="IPR051700">
    <property type="entry name" value="STE20_Ser-Thr_kinase"/>
</dbReference>
<evidence type="ECO:0000256" key="5">
    <source>
        <dbReference type="ARBA" id="ARBA00022777"/>
    </source>
</evidence>
<dbReference type="PROSITE" id="PS50219">
    <property type="entry name" value="CNH"/>
    <property type="match status" value="1"/>
</dbReference>
<dbReference type="PANTHER" id="PTHR47096">
    <property type="entry name" value="MISSHAPEN LIKE KINASE 1"/>
    <property type="match status" value="1"/>
</dbReference>